<feature type="transmembrane region" description="Helical" evidence="16">
    <location>
        <begin position="222"/>
        <end position="241"/>
    </location>
</feature>
<dbReference type="InterPro" id="IPR032631">
    <property type="entry name" value="P-type_ATPase_N"/>
</dbReference>
<feature type="domain" description="P-type ATPase C-terminal" evidence="18">
    <location>
        <begin position="720"/>
        <end position="974"/>
    </location>
</feature>
<evidence type="ECO:0000256" key="10">
    <source>
        <dbReference type="ARBA" id="ARBA00022989"/>
    </source>
</evidence>
<proteinExistence type="inferred from homology"/>
<evidence type="ECO:0000256" key="4">
    <source>
        <dbReference type="ARBA" id="ARBA00022692"/>
    </source>
</evidence>
<dbReference type="SFLD" id="SFLDF00027">
    <property type="entry name" value="p-type_atpase"/>
    <property type="match status" value="1"/>
</dbReference>
<dbReference type="GeneTree" id="ENSGT00940000165675"/>
<dbReference type="InterPro" id="IPR023214">
    <property type="entry name" value="HAD_sf"/>
</dbReference>
<evidence type="ECO:0000313" key="20">
    <source>
        <dbReference type="Proteomes" id="UP000005207"/>
    </source>
</evidence>
<feature type="binding site" evidence="14">
    <location>
        <position position="491"/>
    </location>
    <ligand>
        <name>ATP</name>
        <dbReference type="ChEBI" id="CHEBI:30616"/>
    </ligand>
</feature>
<evidence type="ECO:0000256" key="6">
    <source>
        <dbReference type="ARBA" id="ARBA00022741"/>
    </source>
</evidence>
<feature type="binding site" evidence="14">
    <location>
        <position position="571"/>
    </location>
    <ligand>
        <name>ATP</name>
        <dbReference type="ChEBI" id="CHEBI:30616"/>
    </ligand>
</feature>
<dbReference type="CDD" id="cd02073">
    <property type="entry name" value="P-type_ATPase_APLT_Dnf-like"/>
    <property type="match status" value="1"/>
</dbReference>
<dbReference type="GO" id="GO:0016887">
    <property type="term" value="F:ATP hydrolysis activity"/>
    <property type="evidence" value="ECO:0007669"/>
    <property type="project" value="InterPro"/>
</dbReference>
<dbReference type="PRINTS" id="PR00119">
    <property type="entry name" value="CATATPASE"/>
</dbReference>
<reference evidence="19" key="2">
    <citation type="submission" date="2025-08" db="UniProtKB">
        <authorList>
            <consortium name="Ensembl"/>
        </authorList>
    </citation>
    <scope>IDENTIFICATION</scope>
</reference>
<feature type="binding site" evidence="15">
    <location>
        <position position="297"/>
    </location>
    <ligand>
        <name>Mg(2+)</name>
        <dbReference type="ChEBI" id="CHEBI:18420"/>
    </ligand>
</feature>
<keyword evidence="4 16" id="KW-0812">Transmembrane</keyword>
<dbReference type="GO" id="GO:0045332">
    <property type="term" value="P:phospholipid translocation"/>
    <property type="evidence" value="ECO:0007669"/>
    <property type="project" value="TreeGrafter"/>
</dbReference>
<reference evidence="20" key="1">
    <citation type="submission" date="2012-01" db="EMBL/GenBank/DDBJ databases">
        <title>The Genome Sequence of Oreochromis niloticus (Nile Tilapia).</title>
        <authorList>
            <consortium name="Broad Institute Genome Assembly Team"/>
            <consortium name="Broad Institute Sequencing Platform"/>
            <person name="Di Palma F."/>
            <person name="Johnson J."/>
            <person name="Lander E.S."/>
            <person name="Lindblad-Toh K."/>
        </authorList>
    </citation>
    <scope>NUCLEOTIDE SEQUENCE [LARGE SCALE GENOMIC DNA]</scope>
</reference>
<dbReference type="EC" id="7.6.2.1" evidence="16"/>
<comment type="catalytic activity">
    <reaction evidence="12 16">
        <text>ATP + H2O + phospholipidSide 1 = ADP + phosphate + phospholipidSide 2.</text>
        <dbReference type="EC" id="7.6.2.1"/>
    </reaction>
</comment>
<evidence type="ECO:0000256" key="2">
    <source>
        <dbReference type="ARBA" id="ARBA00004141"/>
    </source>
</evidence>
<reference evidence="19" key="3">
    <citation type="submission" date="2025-09" db="UniProtKB">
        <authorList>
            <consortium name="Ensembl"/>
        </authorList>
    </citation>
    <scope>IDENTIFICATION</scope>
</reference>
<dbReference type="GO" id="GO:0005802">
    <property type="term" value="C:trans-Golgi network"/>
    <property type="evidence" value="ECO:0007669"/>
    <property type="project" value="TreeGrafter"/>
</dbReference>
<dbReference type="Pfam" id="PF16209">
    <property type="entry name" value="PhoLip_ATPase_N"/>
    <property type="match status" value="1"/>
</dbReference>
<feature type="transmembrane region" description="Helical" evidence="16">
    <location>
        <begin position="30"/>
        <end position="48"/>
    </location>
</feature>
<evidence type="ECO:0000256" key="3">
    <source>
        <dbReference type="ARBA" id="ARBA00008109"/>
    </source>
</evidence>
<evidence type="ECO:0000256" key="1">
    <source>
        <dbReference type="ARBA" id="ARBA00001946"/>
    </source>
</evidence>
<dbReference type="GO" id="GO:0005886">
    <property type="term" value="C:plasma membrane"/>
    <property type="evidence" value="ECO:0007669"/>
    <property type="project" value="TreeGrafter"/>
</dbReference>
<feature type="domain" description="P-type ATPase N-terminal" evidence="17">
    <location>
        <begin position="2"/>
        <end position="35"/>
    </location>
</feature>
<evidence type="ECO:0000256" key="11">
    <source>
        <dbReference type="ARBA" id="ARBA00023136"/>
    </source>
</evidence>
<dbReference type="GO" id="GO:0140326">
    <property type="term" value="F:ATPase-coupled intramembrane lipid transporter activity"/>
    <property type="evidence" value="ECO:0007669"/>
    <property type="project" value="UniProtKB-EC"/>
</dbReference>
<sequence length="1065" mass="122008">LNLFEQFKRLANAYFLFLLILELIPQISSLSWITTGFALIVVLSITGVKDAIDDINRHKCDRQVNNRKVDVLMDGQLKNEKWMNVQVGDIVKLGNNEFEASEVRCEPPNNRLDKFKGTLTVNGERYALDNDKVLLRGCTLRNTEWCFGLVIFGGPDSKLIQNSGKSMFKRTSIDHLTNILVLCIFGFLASMCSILTIGNAIWERNEGSVFTMFLPREPGIDAPLASFLIFWSYVIVLNALIPSSLYVSVEFIRLGNSFFIDWDRKMYYPKNDTPAQARTTTLNEELGQIKYIFSDKTGTLTQNIMTFNKCSINGKAYGDLYDFSGQRRTERVDFSWNNLADPKYNFHDHSLVEMVRSGNPETQEFFRLLSLCHTVMHIDGFKELSYQAQSPDEGALVTAARNFGFVFRSRTPETITVVEMGRQVIYELLAILDFNNMRKRMSVIVRSPEGKLTLYCKGADTVIFERLHPSCNKLMEVTTDHLNEYAGDGLRTLVLAYKDLNENYMIDWKQRHHEASVAMEGREEKLDELYEEIEKDMMLLGATAVEDKLQDGVPQTIEQLAKADIKIWVLTGDKQETAENIGYSCNMLREEMKDVFVVSANTAEGVKEDPHPQGARPPLWEPLHYGVLTDDLTPIPSSLHHQAFALEKNLRLELLRTACMCQTVICCRVTPLQKAQVVQLVKKYKQAVTLAIGDGANDVSMIKAAHIGVGISGQEGMQAVLSSDYSFAQFRYLQRLLLVHGRWSYIRMCKFLGYFFYKNFTFTLVQFWYAFFCGFSAQTVYDEWFITFYNMVYTALPVLGMCLFDQDVNDRWSLQHPELYAPGQKNQYFNKKAFVSYLIHGCYCSLIIFFIPWASMNDAVRNDGKDIVSHPSFAFLLQTCLLAVVHTQLCVDTYYWTAVNHFFVLLSTIGYFAISVTMYSNGMFYVFTSSFPLIGAARNTLNQPIVWLTIFLTFLLCILPVVAIRFIFIQLRPTINDKVRYKMRTEELPGPAPRHLLRRRSTRSGYAFSHSQGYGDLVTSRKFLMKRSTKRAPLFTQTDSSIFQNQPQHYRTIAEEAEESQSHKL</sequence>
<feature type="binding site" evidence="14">
    <location>
        <position position="297"/>
    </location>
    <ligand>
        <name>ATP</name>
        <dbReference type="ChEBI" id="CHEBI:30616"/>
    </ligand>
</feature>
<dbReference type="SFLD" id="SFLDG00002">
    <property type="entry name" value="C1.7:_P-type_atpase_like"/>
    <property type="match status" value="1"/>
</dbReference>
<feature type="binding site" evidence="14">
    <location>
        <position position="295"/>
    </location>
    <ligand>
        <name>ATP</name>
        <dbReference type="ChEBI" id="CHEBI:30616"/>
    </ligand>
</feature>
<keyword evidence="6 14" id="KW-0547">Nucleotide-binding</keyword>
<dbReference type="Pfam" id="PF13246">
    <property type="entry name" value="Cation_ATPase"/>
    <property type="match status" value="1"/>
</dbReference>
<feature type="transmembrane region" description="Helical" evidence="16">
    <location>
        <begin position="834"/>
        <end position="853"/>
    </location>
</feature>
<feature type="binding site" evidence="14">
    <location>
        <position position="674"/>
    </location>
    <ligand>
        <name>ATP</name>
        <dbReference type="ChEBI" id="CHEBI:30616"/>
    </ligand>
</feature>
<keyword evidence="8 15" id="KW-0460">Magnesium</keyword>
<keyword evidence="11 16" id="KW-0472">Membrane</keyword>
<feature type="binding site" evidence="14">
    <location>
        <position position="457"/>
    </location>
    <ligand>
        <name>ATP</name>
        <dbReference type="ChEBI" id="CHEBI:30616"/>
    </ligand>
</feature>
<dbReference type="GO" id="GO:0005524">
    <property type="term" value="F:ATP binding"/>
    <property type="evidence" value="ECO:0007669"/>
    <property type="project" value="UniProtKB-UniRule"/>
</dbReference>
<feature type="binding site" evidence="14">
    <location>
        <position position="668"/>
    </location>
    <ligand>
        <name>ATP</name>
        <dbReference type="ChEBI" id="CHEBI:30616"/>
    </ligand>
</feature>
<evidence type="ECO:0000259" key="18">
    <source>
        <dbReference type="Pfam" id="PF16212"/>
    </source>
</evidence>
<keyword evidence="20" id="KW-1185">Reference proteome</keyword>
<feature type="transmembrane region" description="Helical" evidence="16">
    <location>
        <begin position="902"/>
        <end position="925"/>
    </location>
</feature>
<dbReference type="InterPro" id="IPR032630">
    <property type="entry name" value="P_typ_ATPase_c"/>
</dbReference>
<keyword evidence="7 14" id="KW-0067">ATP-binding</keyword>
<feature type="binding site" evidence="14">
    <location>
        <position position="697"/>
    </location>
    <ligand>
        <name>ATP</name>
        <dbReference type="ChEBI" id="CHEBI:30616"/>
    </ligand>
</feature>
<evidence type="ECO:0000256" key="8">
    <source>
        <dbReference type="ARBA" id="ARBA00022842"/>
    </source>
</evidence>
<feature type="transmembrane region" description="Helical" evidence="16">
    <location>
        <begin position="179"/>
        <end position="202"/>
    </location>
</feature>
<dbReference type="PROSITE" id="PS00154">
    <property type="entry name" value="ATPASE_E1_E2"/>
    <property type="match status" value="1"/>
</dbReference>
<dbReference type="Pfam" id="PF16212">
    <property type="entry name" value="PhoLip_ATPase_C"/>
    <property type="match status" value="1"/>
</dbReference>
<evidence type="ECO:0000256" key="5">
    <source>
        <dbReference type="ARBA" id="ARBA00022723"/>
    </source>
</evidence>
<evidence type="ECO:0000256" key="13">
    <source>
        <dbReference type="PIRSR" id="PIRSR606539-1"/>
    </source>
</evidence>
<dbReference type="SUPFAM" id="SSF81660">
    <property type="entry name" value="Metal cation-transporting ATPase, ATP-binding domain N"/>
    <property type="match status" value="1"/>
</dbReference>
<dbReference type="AlphaFoldDB" id="A0A669BEH1"/>
<dbReference type="InterPro" id="IPR023298">
    <property type="entry name" value="ATPase_P-typ_TM_dom_sf"/>
</dbReference>
<organism evidence="19 20">
    <name type="scientific">Oreochromis niloticus</name>
    <name type="common">Nile tilapia</name>
    <name type="synonym">Tilapia nilotica</name>
    <dbReference type="NCBI Taxonomy" id="8128"/>
    <lineage>
        <taxon>Eukaryota</taxon>
        <taxon>Metazoa</taxon>
        <taxon>Chordata</taxon>
        <taxon>Craniata</taxon>
        <taxon>Vertebrata</taxon>
        <taxon>Euteleostomi</taxon>
        <taxon>Actinopterygii</taxon>
        <taxon>Neopterygii</taxon>
        <taxon>Teleostei</taxon>
        <taxon>Neoteleostei</taxon>
        <taxon>Acanthomorphata</taxon>
        <taxon>Ovalentaria</taxon>
        <taxon>Cichlomorphae</taxon>
        <taxon>Cichliformes</taxon>
        <taxon>Cichlidae</taxon>
        <taxon>African cichlids</taxon>
        <taxon>Pseudocrenilabrinae</taxon>
        <taxon>Oreochromini</taxon>
        <taxon>Oreochromis</taxon>
    </lineage>
</organism>
<dbReference type="Ensembl" id="ENSONIT00000047752.1">
    <property type="protein sequence ID" value="ENSONIP00000033891.1"/>
    <property type="gene ID" value="ENSONIG00000040575.1"/>
</dbReference>
<dbReference type="FunFam" id="3.40.1110.10:FF:000188">
    <property type="entry name" value="Phospholipid-transporting ATPase"/>
    <property type="match status" value="1"/>
</dbReference>
<dbReference type="PANTHER" id="PTHR24092">
    <property type="entry name" value="PROBABLE PHOSPHOLIPID-TRANSPORTING ATPASE"/>
    <property type="match status" value="1"/>
</dbReference>
<comment type="similarity">
    <text evidence="3 16">Belongs to the cation transport ATPase (P-type) (TC 3.A.3) family. Type IV subfamily.</text>
</comment>
<dbReference type="SUPFAM" id="SSF56784">
    <property type="entry name" value="HAD-like"/>
    <property type="match status" value="1"/>
</dbReference>
<dbReference type="InterPro" id="IPR018303">
    <property type="entry name" value="ATPase_P-typ_P_site"/>
</dbReference>
<evidence type="ECO:0000256" key="9">
    <source>
        <dbReference type="ARBA" id="ARBA00022967"/>
    </source>
</evidence>
<feature type="transmembrane region" description="Helical" evidence="16">
    <location>
        <begin position="873"/>
        <end position="895"/>
    </location>
</feature>
<keyword evidence="10 16" id="KW-1133">Transmembrane helix</keyword>
<dbReference type="SUPFAM" id="SSF81665">
    <property type="entry name" value="Calcium ATPase, transmembrane domain M"/>
    <property type="match status" value="1"/>
</dbReference>
<accession>A0A669BEH1</accession>
<comment type="cofactor">
    <cofactor evidence="1 15">
        <name>Mg(2+)</name>
        <dbReference type="ChEBI" id="CHEBI:18420"/>
    </cofactor>
</comment>
<evidence type="ECO:0000259" key="17">
    <source>
        <dbReference type="Pfam" id="PF16209"/>
    </source>
</evidence>
<dbReference type="Gene3D" id="3.40.1110.10">
    <property type="entry name" value="Calcium-transporting ATPase, cytoplasmic domain N"/>
    <property type="match status" value="1"/>
</dbReference>
<dbReference type="InterPro" id="IPR006539">
    <property type="entry name" value="P-type_ATPase_IV"/>
</dbReference>
<feature type="binding site" evidence="14">
    <location>
        <position position="698"/>
    </location>
    <ligand>
        <name>ATP</name>
        <dbReference type="ChEBI" id="CHEBI:30616"/>
    </ligand>
</feature>
<dbReference type="SFLD" id="SFLDS00003">
    <property type="entry name" value="Haloacid_Dehalogenase"/>
    <property type="match status" value="1"/>
</dbReference>
<keyword evidence="5 15" id="KW-0479">Metal-binding</keyword>
<feature type="binding site" evidence="14">
    <location>
        <position position="296"/>
    </location>
    <ligand>
        <name>ATP</name>
        <dbReference type="ChEBI" id="CHEBI:30616"/>
    </ligand>
</feature>
<dbReference type="NCBIfam" id="TIGR01494">
    <property type="entry name" value="ATPase_P-type"/>
    <property type="match status" value="1"/>
</dbReference>
<evidence type="ECO:0000256" key="14">
    <source>
        <dbReference type="PIRSR" id="PIRSR606539-2"/>
    </source>
</evidence>
<dbReference type="GO" id="GO:0000287">
    <property type="term" value="F:magnesium ion binding"/>
    <property type="evidence" value="ECO:0007669"/>
    <property type="project" value="UniProtKB-UniRule"/>
</dbReference>
<evidence type="ECO:0000256" key="7">
    <source>
        <dbReference type="ARBA" id="ARBA00022840"/>
    </source>
</evidence>
<feature type="binding site" evidence="14">
    <location>
        <position position="393"/>
    </location>
    <ligand>
        <name>ATP</name>
        <dbReference type="ChEBI" id="CHEBI:30616"/>
    </ligand>
</feature>
<feature type="active site" description="4-aspartylphosphate intermediate" evidence="13">
    <location>
        <position position="295"/>
    </location>
</feature>
<evidence type="ECO:0000313" key="19">
    <source>
        <dbReference type="Ensembl" id="ENSONIP00000033891.1"/>
    </source>
</evidence>
<keyword evidence="9 16" id="KW-1278">Translocase</keyword>
<dbReference type="FunFam" id="3.40.50.1000:FF:000014">
    <property type="entry name" value="Phospholipid-transporting ATPase"/>
    <property type="match status" value="1"/>
</dbReference>
<evidence type="ECO:0000256" key="15">
    <source>
        <dbReference type="PIRSR" id="PIRSR606539-3"/>
    </source>
</evidence>
<dbReference type="PANTHER" id="PTHR24092:SF177">
    <property type="entry name" value="PHOSPHOLIPID-TRANSPORTING ATPASE"/>
    <property type="match status" value="1"/>
</dbReference>
<evidence type="ECO:0000256" key="16">
    <source>
        <dbReference type="RuleBase" id="RU362033"/>
    </source>
</evidence>
<feature type="binding site" evidence="15">
    <location>
        <position position="295"/>
    </location>
    <ligand>
        <name>Mg(2+)</name>
        <dbReference type="ChEBI" id="CHEBI:18420"/>
    </ligand>
</feature>
<protein>
    <recommendedName>
        <fullName evidence="16">Phospholipid-transporting ATPase</fullName>
        <ecNumber evidence="16">7.6.2.1</ecNumber>
    </recommendedName>
</protein>
<feature type="transmembrane region" description="Helical" evidence="16">
    <location>
        <begin position="751"/>
        <end position="772"/>
    </location>
</feature>
<name>A0A669BEH1_ORENI</name>
<feature type="binding site" evidence="14">
    <location>
        <position position="434"/>
    </location>
    <ligand>
        <name>ATP</name>
        <dbReference type="ChEBI" id="CHEBI:30616"/>
    </ligand>
</feature>
<gene>
    <name evidence="19" type="primary">LOC102076730</name>
</gene>
<dbReference type="InterPro" id="IPR036412">
    <property type="entry name" value="HAD-like_sf"/>
</dbReference>
<dbReference type="NCBIfam" id="TIGR01652">
    <property type="entry name" value="ATPase-Plipid"/>
    <property type="match status" value="1"/>
</dbReference>
<feature type="binding site" evidence="15">
    <location>
        <position position="698"/>
    </location>
    <ligand>
        <name>Mg(2+)</name>
        <dbReference type="ChEBI" id="CHEBI:18420"/>
    </ligand>
</feature>
<comment type="subcellular location">
    <subcellularLocation>
        <location evidence="2 16">Membrane</location>
        <topology evidence="2 16">Multi-pass membrane protein</topology>
    </subcellularLocation>
</comment>
<dbReference type="Gene3D" id="3.40.50.1000">
    <property type="entry name" value="HAD superfamily/HAD-like"/>
    <property type="match status" value="1"/>
</dbReference>
<dbReference type="FunFam" id="3.40.50.1000:FF:000001">
    <property type="entry name" value="Phospholipid-transporting ATPase IC"/>
    <property type="match status" value="1"/>
</dbReference>
<dbReference type="GO" id="GO:0007030">
    <property type="term" value="P:Golgi organization"/>
    <property type="evidence" value="ECO:0007669"/>
    <property type="project" value="TreeGrafter"/>
</dbReference>
<feature type="binding site" evidence="14">
    <location>
        <position position="572"/>
    </location>
    <ligand>
        <name>ATP</name>
        <dbReference type="ChEBI" id="CHEBI:30616"/>
    </ligand>
</feature>
<evidence type="ECO:0000256" key="12">
    <source>
        <dbReference type="ARBA" id="ARBA00034036"/>
    </source>
</evidence>
<dbReference type="Proteomes" id="UP000005207">
    <property type="component" value="Linkage group LG7"/>
</dbReference>
<dbReference type="InterPro" id="IPR023299">
    <property type="entry name" value="ATPase_P-typ_cyto_dom_N"/>
</dbReference>
<feature type="transmembrane region" description="Helical" evidence="16">
    <location>
        <begin position="945"/>
        <end position="968"/>
    </location>
</feature>
<dbReference type="InterPro" id="IPR001757">
    <property type="entry name" value="P_typ_ATPase"/>
</dbReference>
<feature type="transmembrane region" description="Helical" evidence="16">
    <location>
        <begin position="784"/>
        <end position="804"/>
    </location>
</feature>
<feature type="binding site" evidence="15">
    <location>
        <position position="694"/>
    </location>
    <ligand>
        <name>Mg(2+)</name>
        <dbReference type="ChEBI" id="CHEBI:18420"/>
    </ligand>
</feature>
<feature type="binding site" evidence="14">
    <location>
        <position position="573"/>
    </location>
    <ligand>
        <name>ATP</name>
        <dbReference type="ChEBI" id="CHEBI:30616"/>
    </ligand>
</feature>
<dbReference type="InterPro" id="IPR044492">
    <property type="entry name" value="P_typ_ATPase_HD_dom"/>
</dbReference>